<dbReference type="InterPro" id="IPR016161">
    <property type="entry name" value="Ald_DH/histidinol_DH"/>
</dbReference>
<evidence type="ECO:0000313" key="4">
    <source>
        <dbReference type="EMBL" id="SDE84753.1"/>
    </source>
</evidence>
<evidence type="ECO:0000256" key="2">
    <source>
        <dbReference type="ARBA" id="ARBA00023002"/>
    </source>
</evidence>
<accession>A0A1G7G9I1</accession>
<keyword evidence="2" id="KW-0560">Oxidoreductase</keyword>
<feature type="domain" description="Aldehyde dehydrogenase" evidence="3">
    <location>
        <begin position="36"/>
        <end position="485"/>
    </location>
</feature>
<comment type="similarity">
    <text evidence="1">Belongs to the aldehyde dehydrogenase family.</text>
</comment>
<evidence type="ECO:0000256" key="1">
    <source>
        <dbReference type="ARBA" id="ARBA00009986"/>
    </source>
</evidence>
<evidence type="ECO:0000313" key="5">
    <source>
        <dbReference type="Proteomes" id="UP000198994"/>
    </source>
</evidence>
<dbReference type="Gene3D" id="3.40.309.10">
    <property type="entry name" value="Aldehyde Dehydrogenase, Chain A, domain 2"/>
    <property type="match status" value="1"/>
</dbReference>
<keyword evidence="5" id="KW-1185">Reference proteome</keyword>
<sequence length="509" mass="53733">MPDTVDTFRPTLDPIPAQAFPLHYGGHWHGGISGARRAVRRPATGVEAWSVAEASAADVDAACAAAARAFPDWAALDSDERGHLLRALAGILRARMGQLAALEAAVTGRPIREMRAQMGRIPEWFEYFAGIALGLEGGSNRVKGGFLTYTRYRPYGVCALLTPWNHPILILVKKLAAALAAGNTVVVKPSELAPITPLLLAEWAVEAGIPNGVINVVTGGAEAGAALVANEHVSHIDLTGGTATGKIVARAAAERMVPCTLELGGKTPVVVFDSAELDEAVAGALFAGFVAAGQTCVSGSRFLVQRGVYDAFVAKLSERVDALRQGDPALVETDIGPVISAASRDRCMGVIERARETEARLVAGGVLPELPAHVAGGFFVPPTVFANVSPENALFRDEIFGPVVSVTPFDTEDEAVQLANDGPYALGASVWTRDILLAHRVVDRLKAGVVWINDHHKNDPRSIWGGSGESGYGHENGWDALKGYLIKGSVTVRTTEGFGDWFAGGNRYG</sequence>
<reference evidence="5" key="1">
    <citation type="submission" date="2016-10" db="EMBL/GenBank/DDBJ databases">
        <authorList>
            <person name="Varghese N."/>
            <person name="Submissions S."/>
        </authorList>
    </citation>
    <scope>NUCLEOTIDE SEQUENCE [LARGE SCALE GENOMIC DNA]</scope>
    <source>
        <strain evidence="5">DSM 10146</strain>
    </source>
</reference>
<name>A0A1G7G9I1_9RHOB</name>
<dbReference type="AlphaFoldDB" id="A0A1G7G9I1"/>
<dbReference type="OrthoDB" id="9812625at2"/>
<dbReference type="Gene3D" id="3.40.605.10">
    <property type="entry name" value="Aldehyde Dehydrogenase, Chain A, domain 1"/>
    <property type="match status" value="1"/>
</dbReference>
<evidence type="ECO:0000259" key="3">
    <source>
        <dbReference type="Pfam" id="PF00171"/>
    </source>
</evidence>
<dbReference type="InterPro" id="IPR016162">
    <property type="entry name" value="Ald_DH_N"/>
</dbReference>
<dbReference type="FunFam" id="3.40.605.10:FF:000007">
    <property type="entry name" value="NAD/NADP-dependent betaine aldehyde dehydrogenase"/>
    <property type="match status" value="1"/>
</dbReference>
<dbReference type="InterPro" id="IPR016163">
    <property type="entry name" value="Ald_DH_C"/>
</dbReference>
<dbReference type="EMBL" id="FNAV01000008">
    <property type="protein sequence ID" value="SDE84753.1"/>
    <property type="molecule type" value="Genomic_DNA"/>
</dbReference>
<dbReference type="PANTHER" id="PTHR11699">
    <property type="entry name" value="ALDEHYDE DEHYDROGENASE-RELATED"/>
    <property type="match status" value="1"/>
</dbReference>
<protein>
    <submittedName>
        <fullName evidence="4">Acyl-CoA reductase</fullName>
    </submittedName>
</protein>
<proteinExistence type="inferred from homology"/>
<dbReference type="Proteomes" id="UP000198994">
    <property type="component" value="Unassembled WGS sequence"/>
</dbReference>
<gene>
    <name evidence="4" type="ORF">SAMN04488105_108223</name>
</gene>
<dbReference type="InterPro" id="IPR015590">
    <property type="entry name" value="Aldehyde_DH_dom"/>
</dbReference>
<dbReference type="STRING" id="282683.SAMN04488105_108223"/>
<dbReference type="SUPFAM" id="SSF53720">
    <property type="entry name" value="ALDH-like"/>
    <property type="match status" value="1"/>
</dbReference>
<dbReference type="FunFam" id="3.40.309.10:FF:000009">
    <property type="entry name" value="Aldehyde dehydrogenase A"/>
    <property type="match status" value="1"/>
</dbReference>
<dbReference type="RefSeq" id="WP_089960178.1">
    <property type="nucleotide sequence ID" value="NZ_FNAV01000008.1"/>
</dbReference>
<dbReference type="Pfam" id="PF00171">
    <property type="entry name" value="Aldedh"/>
    <property type="match status" value="1"/>
</dbReference>
<dbReference type="GO" id="GO:0016620">
    <property type="term" value="F:oxidoreductase activity, acting on the aldehyde or oxo group of donors, NAD or NADP as acceptor"/>
    <property type="evidence" value="ECO:0007669"/>
    <property type="project" value="InterPro"/>
</dbReference>
<organism evidence="4 5">
    <name type="scientific">Salipiger thiooxidans</name>
    <dbReference type="NCBI Taxonomy" id="282683"/>
    <lineage>
        <taxon>Bacteria</taxon>
        <taxon>Pseudomonadati</taxon>
        <taxon>Pseudomonadota</taxon>
        <taxon>Alphaproteobacteria</taxon>
        <taxon>Rhodobacterales</taxon>
        <taxon>Roseobacteraceae</taxon>
        <taxon>Salipiger</taxon>
    </lineage>
</organism>